<comment type="caution">
    <text evidence="2">The sequence shown here is derived from an EMBL/GenBank/DDBJ whole genome shotgun (WGS) entry which is preliminary data.</text>
</comment>
<reference evidence="3" key="1">
    <citation type="journal article" date="2019" name="Int. J. Syst. Evol. Microbiol.">
        <title>The Global Catalogue of Microorganisms (GCM) 10K type strain sequencing project: providing services to taxonomists for standard genome sequencing and annotation.</title>
        <authorList>
            <consortium name="The Broad Institute Genomics Platform"/>
            <consortium name="The Broad Institute Genome Sequencing Center for Infectious Disease"/>
            <person name="Wu L."/>
            <person name="Ma J."/>
        </authorList>
    </citation>
    <scope>NUCLEOTIDE SEQUENCE [LARGE SCALE GENOMIC DNA]</scope>
    <source>
        <strain evidence="3">YIM 94188</strain>
    </source>
</reference>
<name>A0ABW0ZEA6_9ACTN</name>
<proteinExistence type="predicted"/>
<dbReference type="Gene3D" id="3.30.200.20">
    <property type="entry name" value="Phosphorylase Kinase, domain 1"/>
    <property type="match status" value="1"/>
</dbReference>
<dbReference type="CDD" id="cd05154">
    <property type="entry name" value="ACAD10_11_N-like"/>
    <property type="match status" value="1"/>
</dbReference>
<organism evidence="2 3">
    <name type="scientific">Nocardioides vastitatis</name>
    <dbReference type="NCBI Taxonomy" id="2568655"/>
    <lineage>
        <taxon>Bacteria</taxon>
        <taxon>Bacillati</taxon>
        <taxon>Actinomycetota</taxon>
        <taxon>Actinomycetes</taxon>
        <taxon>Propionibacteriales</taxon>
        <taxon>Nocardioidaceae</taxon>
        <taxon>Nocardioides</taxon>
    </lineage>
</organism>
<dbReference type="PANTHER" id="PTHR47829">
    <property type="entry name" value="HYDROLASE, PUTATIVE (AFU_ORTHOLOGUE AFUA_1G12880)-RELATED"/>
    <property type="match status" value="1"/>
</dbReference>
<dbReference type="SUPFAM" id="SSF56112">
    <property type="entry name" value="Protein kinase-like (PK-like)"/>
    <property type="match status" value="1"/>
</dbReference>
<dbReference type="RefSeq" id="WP_240769594.1">
    <property type="nucleotide sequence ID" value="NZ_JBHSNS010000004.1"/>
</dbReference>
<protein>
    <submittedName>
        <fullName evidence="2">Phosphotransferase family protein</fullName>
    </submittedName>
</protein>
<sequence length="334" mass="35819">MTCLDTQAVAEHLEAVGLDLAGPLRSELIAGGRSNLTYQLSDGQSRWVLRRPPQAGRTASAHDMVREARVTAGLADTAVPVPPLVSLCEDESVLGAPFTVTGWIDGRVVRQRSDLTDLTDHELIATCAALVDVLATLHEVDPQKVGLSGFGRAQGYLERQVALWRRQWEQVHTRELADLERLHIRLADRVPTSAATSIVHGDYRIDNVMLAADDPAQVVAVLDWELSTLGDPCTDVALMCTYRHPALDAVLGIPAAWASPRLPAPESLADAYARRSGRDLGDWAFYLGLAHLKLAVIAEGIAYRASVGADAGREARGAAAAVPELLADGLSHLG</sequence>
<gene>
    <name evidence="2" type="ORF">ACFPQB_10485</name>
</gene>
<feature type="domain" description="Aminoglycoside phosphotransferase" evidence="1">
    <location>
        <begin position="28"/>
        <end position="253"/>
    </location>
</feature>
<dbReference type="Pfam" id="PF01636">
    <property type="entry name" value="APH"/>
    <property type="match status" value="1"/>
</dbReference>
<dbReference type="EMBL" id="JBHSNS010000004">
    <property type="protein sequence ID" value="MFC5729344.1"/>
    <property type="molecule type" value="Genomic_DNA"/>
</dbReference>
<dbReference type="PANTHER" id="PTHR47829:SF1">
    <property type="entry name" value="HAD FAMILY PHOSPHATASE"/>
    <property type="match status" value="1"/>
</dbReference>
<dbReference type="Proteomes" id="UP001596072">
    <property type="component" value="Unassembled WGS sequence"/>
</dbReference>
<keyword evidence="3" id="KW-1185">Reference proteome</keyword>
<dbReference type="InterPro" id="IPR052898">
    <property type="entry name" value="ACAD10-like"/>
</dbReference>
<dbReference type="InterPro" id="IPR002575">
    <property type="entry name" value="Aminoglycoside_PTrfase"/>
</dbReference>
<evidence type="ECO:0000259" key="1">
    <source>
        <dbReference type="Pfam" id="PF01636"/>
    </source>
</evidence>
<evidence type="ECO:0000313" key="3">
    <source>
        <dbReference type="Proteomes" id="UP001596072"/>
    </source>
</evidence>
<dbReference type="InterPro" id="IPR011009">
    <property type="entry name" value="Kinase-like_dom_sf"/>
</dbReference>
<dbReference type="InterPro" id="IPR041726">
    <property type="entry name" value="ACAD10_11_N"/>
</dbReference>
<accession>A0ABW0ZEA6</accession>
<dbReference type="Gene3D" id="3.90.1200.10">
    <property type="match status" value="1"/>
</dbReference>
<evidence type="ECO:0000313" key="2">
    <source>
        <dbReference type="EMBL" id="MFC5729344.1"/>
    </source>
</evidence>